<sequence length="112" mass="12586">MALFKNLRDVCIAFEEDLRNVSPQLFTAKIGVSFETEIANKMQDFSLFTAKLRLLQAKSSSTYEDTATWKIIEQQTVKTVTQFRDQTPSANRQDGDNAVAHIKAGDSPDSRV</sequence>
<comment type="caution">
    <text evidence="1">The sequence shown here is derived from an EMBL/GenBank/DDBJ whole genome shotgun (WGS) entry which is preliminary data.</text>
</comment>
<gene>
    <name evidence="1" type="ORF">MSG28_015840</name>
</gene>
<evidence type="ECO:0000313" key="2">
    <source>
        <dbReference type="Proteomes" id="UP001064048"/>
    </source>
</evidence>
<accession>A0ACC0K4G8</accession>
<reference evidence="1 2" key="1">
    <citation type="journal article" date="2022" name="Genome Biol. Evol.">
        <title>The Spruce Budworm Genome: Reconstructing the Evolutionary History of Antifreeze Proteins.</title>
        <authorList>
            <person name="Beliveau C."/>
            <person name="Gagne P."/>
            <person name="Picq S."/>
            <person name="Vernygora O."/>
            <person name="Keeling C.I."/>
            <person name="Pinkney K."/>
            <person name="Doucet D."/>
            <person name="Wen F."/>
            <person name="Johnston J.S."/>
            <person name="Maaroufi H."/>
            <person name="Boyle B."/>
            <person name="Laroche J."/>
            <person name="Dewar K."/>
            <person name="Juretic N."/>
            <person name="Blackburn G."/>
            <person name="Nisole A."/>
            <person name="Brunet B."/>
            <person name="Brandao M."/>
            <person name="Lumley L."/>
            <person name="Duan J."/>
            <person name="Quan G."/>
            <person name="Lucarotti C.J."/>
            <person name="Roe A.D."/>
            <person name="Sperling F.A.H."/>
            <person name="Levesque R.C."/>
            <person name="Cusson M."/>
        </authorList>
    </citation>
    <scope>NUCLEOTIDE SEQUENCE [LARGE SCALE GENOMIC DNA]</scope>
    <source>
        <strain evidence="1">Glfc:IPQL:Cfum</strain>
    </source>
</reference>
<proteinExistence type="predicted"/>
<name>A0ACC0K4G8_CHOFU</name>
<protein>
    <submittedName>
        <fullName evidence="1">Uncharacterized protein</fullName>
    </submittedName>
</protein>
<evidence type="ECO:0000313" key="1">
    <source>
        <dbReference type="EMBL" id="KAI8431286.1"/>
    </source>
</evidence>
<organism evidence="1 2">
    <name type="scientific">Choristoneura fumiferana</name>
    <name type="common">Spruce budworm moth</name>
    <name type="synonym">Archips fumiferana</name>
    <dbReference type="NCBI Taxonomy" id="7141"/>
    <lineage>
        <taxon>Eukaryota</taxon>
        <taxon>Metazoa</taxon>
        <taxon>Ecdysozoa</taxon>
        <taxon>Arthropoda</taxon>
        <taxon>Hexapoda</taxon>
        <taxon>Insecta</taxon>
        <taxon>Pterygota</taxon>
        <taxon>Neoptera</taxon>
        <taxon>Endopterygota</taxon>
        <taxon>Lepidoptera</taxon>
        <taxon>Glossata</taxon>
        <taxon>Ditrysia</taxon>
        <taxon>Tortricoidea</taxon>
        <taxon>Tortricidae</taxon>
        <taxon>Tortricinae</taxon>
        <taxon>Choristoneura</taxon>
    </lineage>
</organism>
<dbReference type="Proteomes" id="UP001064048">
    <property type="component" value="Chromosome 30"/>
</dbReference>
<dbReference type="EMBL" id="CM046130">
    <property type="protein sequence ID" value="KAI8431286.1"/>
    <property type="molecule type" value="Genomic_DNA"/>
</dbReference>
<keyword evidence="2" id="KW-1185">Reference proteome</keyword>